<dbReference type="InterPro" id="IPR003961">
    <property type="entry name" value="FN3_dom"/>
</dbReference>
<dbReference type="Pfam" id="PF18962">
    <property type="entry name" value="Por_Secre_tail"/>
    <property type="match status" value="1"/>
</dbReference>
<dbReference type="InterPro" id="IPR036116">
    <property type="entry name" value="FN3_sf"/>
</dbReference>
<reference evidence="3 4" key="1">
    <citation type="submission" date="2018-07" db="EMBL/GenBank/DDBJ databases">
        <title>Genomic Encyclopedia of Type Strains, Phase III (KMG-III): the genomes of soil and plant-associated and newly described type strains.</title>
        <authorList>
            <person name="Whitman W."/>
        </authorList>
    </citation>
    <scope>NUCLEOTIDE SEQUENCE [LARGE SCALE GENOMIC DNA]</scope>
    <source>
        <strain evidence="3 4">CECT 7946</strain>
    </source>
</reference>
<dbReference type="InterPro" id="IPR036415">
    <property type="entry name" value="Lamin_tail_dom_sf"/>
</dbReference>
<dbReference type="OrthoDB" id="1522652at2"/>
<dbReference type="SUPFAM" id="SSF74853">
    <property type="entry name" value="Lamin A/C globular tail domain"/>
    <property type="match status" value="1"/>
</dbReference>
<evidence type="ECO:0000313" key="3">
    <source>
        <dbReference type="EMBL" id="RED47049.1"/>
    </source>
</evidence>
<dbReference type="SMART" id="SM00060">
    <property type="entry name" value="FN3"/>
    <property type="match status" value="3"/>
</dbReference>
<evidence type="ECO:0000256" key="1">
    <source>
        <dbReference type="ARBA" id="ARBA00022729"/>
    </source>
</evidence>
<dbReference type="Proteomes" id="UP000256980">
    <property type="component" value="Unassembled WGS sequence"/>
</dbReference>
<gene>
    <name evidence="3" type="ORF">DFQ10_101828</name>
</gene>
<dbReference type="NCBIfam" id="TIGR04183">
    <property type="entry name" value="Por_Secre_tail"/>
    <property type="match status" value="1"/>
</dbReference>
<sequence>MKNFYTLLFTLMITSFGFSQTLSPGDLAIIGLSVDDEEVLIVALEDIPSGESVFFTDEEWGGTSFNSGEGFYEWITPAITAGTVFTIDTSGTSVGGTVSQKAGSFALGNSGDGFYLYQTSTNIYNSGTYTILGFAGEDGGDAGTLTGTGLTIGTNAIYYGGDNGIYIGTRIGQDKATYLSLIYDSANWATSGSSQTFDLTNFTFTGACTPPTTQATAYNTTAIGTASATLNWTSGNGDEVLVLIKEGSAVDTDPSNGTTYTGNTVFTSGDQIGTGNYVVQSGSATSSVNVTGLNPATSYYVAIYEYNTTDTCYELTELTGIFTTDCSTPTDVTAFTVISGNTTIDLSWTNEACFDEVLIVAKATSAVTVTPTGDGSAYTADANFGSGTDLGSGEFTVYKGTGTTVTVTGLTNGTTYHFTIFTRKNTTWSTGVTNNIAPSTAPVAGDIVISEIMYNSSGTDDEWIEIYNASLTDINLDSDWRLVYGGSTYDFTGITITSGSYLTIALGSNGDGTFNNDNPFTPDVSVISTPATTASTDDSNNLVNSSTTIAIILEPSGSNVTIDTVTYDDGSPWPTTPDGNGPSLELVDVTSDNSLAASWDASDIDGGTPGTGYILTYTYAGSWSPSNPNGTATAADNIVIASGTATIDTNTTANLVTVNPGAALTVDTGIILTITNDLVLESISTSYSSLILDGTIAGTVTYNRYVNSNNSVNGNDLISAPLSGQAFNTFIANNPNIRANPSGPEVLFGGFDNDSSTNPFELWNDTDTTPLTAGKGYRSGITEGEASNLVTFEGTVSTGLVQTVINQGTVSKLNLIGNPFPSYLDAQQFLSHNASLLDPSALVIYGYNDSTDGTSAGDYTIISALLNTSMNIAPGQGFFVASGATGGNIEFTTTSSDMRLAAGGDDFIAGRDSSVISNLKLNLSNANANFITDIFFTEFSTLGLDPGYDASLLGGSAPSFALYSELIEDNTGVPFAVQALGKTDYLDVTIPLGVNANQGEQITFSINETNLPSTIDIYLDDTVENTSTLLNTSDYVMTPITNLSGVGRFYLRFSESTLSTSNHSLNNISIYTNANDKTAIIAGQLLENTTAYIYDIQGRVVSTTTLNSTSSLQSLDTSHLTAGIYVIQLTNGTQNKTQKVIIH</sequence>
<dbReference type="InterPro" id="IPR001322">
    <property type="entry name" value="Lamin_tail_dom"/>
</dbReference>
<dbReference type="SUPFAM" id="SSF49265">
    <property type="entry name" value="Fibronectin type III"/>
    <property type="match status" value="2"/>
</dbReference>
<organism evidence="3 4">
    <name type="scientific">Winogradskyella eximia</name>
    <dbReference type="NCBI Taxonomy" id="262006"/>
    <lineage>
        <taxon>Bacteria</taxon>
        <taxon>Pseudomonadati</taxon>
        <taxon>Bacteroidota</taxon>
        <taxon>Flavobacteriia</taxon>
        <taxon>Flavobacteriales</taxon>
        <taxon>Flavobacteriaceae</taxon>
        <taxon>Winogradskyella</taxon>
    </lineage>
</organism>
<name>A0A3D9HC37_9FLAO</name>
<dbReference type="InterPro" id="IPR026444">
    <property type="entry name" value="Secre_tail"/>
</dbReference>
<dbReference type="Gene3D" id="2.60.40.1260">
    <property type="entry name" value="Lamin Tail domain"/>
    <property type="match status" value="1"/>
</dbReference>
<dbReference type="AlphaFoldDB" id="A0A3D9HC37"/>
<dbReference type="Gene3D" id="2.60.40.10">
    <property type="entry name" value="Immunoglobulins"/>
    <property type="match status" value="1"/>
</dbReference>
<accession>A0A3D9HC37</accession>
<feature type="domain" description="LTD" evidence="2">
    <location>
        <begin position="432"/>
        <end position="569"/>
    </location>
</feature>
<dbReference type="Pfam" id="PF00932">
    <property type="entry name" value="LTD"/>
    <property type="match status" value="1"/>
</dbReference>
<keyword evidence="1" id="KW-0732">Signal</keyword>
<proteinExistence type="predicted"/>
<protein>
    <submittedName>
        <fullName evidence="3">Putative secreted protein (Por secretion system target)</fullName>
    </submittedName>
</protein>
<evidence type="ECO:0000259" key="2">
    <source>
        <dbReference type="PROSITE" id="PS51841"/>
    </source>
</evidence>
<dbReference type="InterPro" id="IPR013783">
    <property type="entry name" value="Ig-like_fold"/>
</dbReference>
<dbReference type="RefSeq" id="WP_115816088.1">
    <property type="nucleotide sequence ID" value="NZ_QRDV01000001.1"/>
</dbReference>
<keyword evidence="4" id="KW-1185">Reference proteome</keyword>
<evidence type="ECO:0000313" key="4">
    <source>
        <dbReference type="Proteomes" id="UP000256980"/>
    </source>
</evidence>
<dbReference type="EMBL" id="QRDV01000001">
    <property type="protein sequence ID" value="RED47049.1"/>
    <property type="molecule type" value="Genomic_DNA"/>
</dbReference>
<dbReference type="PROSITE" id="PS51841">
    <property type="entry name" value="LTD"/>
    <property type="match status" value="1"/>
</dbReference>
<comment type="caution">
    <text evidence="3">The sequence shown here is derived from an EMBL/GenBank/DDBJ whole genome shotgun (WGS) entry which is preliminary data.</text>
</comment>